<name>A0A9D3N6S4_9TELE</name>
<dbReference type="Proteomes" id="UP000824219">
    <property type="component" value="Linkage Group LG26"/>
</dbReference>
<keyword evidence="2" id="KW-1133">Transmembrane helix</keyword>
<protein>
    <submittedName>
        <fullName evidence="3">Uncharacterized protein</fullName>
    </submittedName>
</protein>
<accession>A0A9D3N6S4</accession>
<evidence type="ECO:0000313" key="3">
    <source>
        <dbReference type="EMBL" id="KAG7315838.1"/>
    </source>
</evidence>
<evidence type="ECO:0000256" key="1">
    <source>
        <dbReference type="SAM" id="MobiDB-lite"/>
    </source>
</evidence>
<sequence length="114" mass="12900">MTPEQAHTSSYTEQTHTSSVPAHNNTVPVIQHLGLKALPIIILTLSIILVLTYALVLLCFNKLRQWRNRSQSTDSILGATVIYCKDSPKPEKTTNRRNVTSVYMKWTPDYNAED</sequence>
<dbReference type="EMBL" id="JAHKSW010000026">
    <property type="protein sequence ID" value="KAG7315838.1"/>
    <property type="molecule type" value="Genomic_DNA"/>
</dbReference>
<comment type="caution">
    <text evidence="3">The sequence shown here is derived from an EMBL/GenBank/DDBJ whole genome shotgun (WGS) entry which is preliminary data.</text>
</comment>
<feature type="region of interest" description="Disordered" evidence="1">
    <location>
        <begin position="1"/>
        <end position="23"/>
    </location>
</feature>
<organism evidence="3 4">
    <name type="scientific">Hemibagrus wyckioides</name>
    <dbReference type="NCBI Taxonomy" id="337641"/>
    <lineage>
        <taxon>Eukaryota</taxon>
        <taxon>Metazoa</taxon>
        <taxon>Chordata</taxon>
        <taxon>Craniata</taxon>
        <taxon>Vertebrata</taxon>
        <taxon>Euteleostomi</taxon>
        <taxon>Actinopterygii</taxon>
        <taxon>Neopterygii</taxon>
        <taxon>Teleostei</taxon>
        <taxon>Ostariophysi</taxon>
        <taxon>Siluriformes</taxon>
        <taxon>Bagridae</taxon>
        <taxon>Hemibagrus</taxon>
    </lineage>
</organism>
<feature type="transmembrane region" description="Helical" evidence="2">
    <location>
        <begin position="37"/>
        <end position="60"/>
    </location>
</feature>
<gene>
    <name evidence="3" type="ORF">KOW79_020704</name>
</gene>
<proteinExistence type="predicted"/>
<keyword evidence="2" id="KW-0472">Membrane</keyword>
<evidence type="ECO:0000256" key="2">
    <source>
        <dbReference type="SAM" id="Phobius"/>
    </source>
</evidence>
<keyword evidence="2" id="KW-0812">Transmembrane</keyword>
<keyword evidence="4" id="KW-1185">Reference proteome</keyword>
<evidence type="ECO:0000313" key="4">
    <source>
        <dbReference type="Proteomes" id="UP000824219"/>
    </source>
</evidence>
<reference evidence="3 4" key="1">
    <citation type="submission" date="2021-06" db="EMBL/GenBank/DDBJ databases">
        <title>Chromosome-level genome assembly of the red-tail catfish (Hemibagrus wyckioides).</title>
        <authorList>
            <person name="Shao F."/>
        </authorList>
    </citation>
    <scope>NUCLEOTIDE SEQUENCE [LARGE SCALE GENOMIC DNA]</scope>
    <source>
        <strain evidence="3">EC202008001</strain>
        <tissue evidence="3">Blood</tissue>
    </source>
</reference>
<dbReference type="AlphaFoldDB" id="A0A9D3N6S4"/>